<evidence type="ECO:0000256" key="1">
    <source>
        <dbReference type="SAM" id="SignalP"/>
    </source>
</evidence>
<evidence type="ECO:0000313" key="3">
    <source>
        <dbReference type="Proteomes" id="UP001153069"/>
    </source>
</evidence>
<keyword evidence="3" id="KW-1185">Reference proteome</keyword>
<dbReference type="AlphaFoldDB" id="A0A9N8EV78"/>
<proteinExistence type="predicted"/>
<keyword evidence="1" id="KW-0732">Signal</keyword>
<comment type="caution">
    <text evidence="2">The sequence shown here is derived from an EMBL/GenBank/DDBJ whole genome shotgun (WGS) entry which is preliminary data.</text>
</comment>
<accession>A0A9N8EV78</accession>
<feature type="signal peptide" evidence="1">
    <location>
        <begin position="1"/>
        <end position="28"/>
    </location>
</feature>
<reference evidence="2" key="1">
    <citation type="submission" date="2020-06" db="EMBL/GenBank/DDBJ databases">
        <authorList>
            <consortium name="Plant Systems Biology data submission"/>
        </authorList>
    </citation>
    <scope>NUCLEOTIDE SEQUENCE</scope>
    <source>
        <strain evidence="2">D6</strain>
    </source>
</reference>
<name>A0A9N8EV78_9STRA</name>
<gene>
    <name evidence="2" type="ORF">SEMRO_2064_G313180.1</name>
</gene>
<sequence>MGILLPSNLNAPLLSFLSLFLLLQLCDATEIAETRQLEGQRNYRATYQARYQHLLDRDHCSAGPDGATIEIFCRGGLSPNSVSDASIACTRTQDAAGWKGLSCTHPPCDGQQGACDSSFVGNNETTNFGEIVVTCVGETEADVDVYMTYLGGPPGTCAATTTTTDPPQNTHVAQLGVQCPSESAAAVFQFDDHHFECDANSVPSKLDDRYTCSAAVQNRNCGDDSDECTVEYANVTIHADREQFHECITPIWLSKPVGPEPGPVIAMSPPGHYTATFQAQWQLSLDTDYCSGQFAPKQIHCLHGTTLENVTPLHSTVDCQMLNASSMECRDTEPDNFVNNYSGVIYECQGDTLPLTQAVYGAALSYCNTTNDMGEPAKQVAHSLQLGVQCRDDYNDTVLSHADAYFECGPDNEYEFSSGGAIYTCQSVNSFAPQPQQPADNTPPVHKSLPQVVMETDVRWTLERPTNCFQYVPALPDDIGASGIGVVQVEQAVPGLGIPLDGSAGLGPSVAPAAMSGGTLGIPIGGGSPTPVTAAPSATSGGTLGIPIAGSPTPATAAPSATGGGTLGIPIGGGSPTPATAAPSATGGGTLGIPIAGSPTPATAAPSAMSGGSLGIPIAPPPQPSAAPAKGGTLGIPVDTPGVGGTPIIVEDLETIIPSTLDPSMEELSFAPFTNPPGTIYKASYVGRFQQVLSEGCENVAPSMILTCTGAIVNVTTSDPSIDCTPESSALHDDRNAVLCVNECDGEACKSVYLASNTVGEDPFGEIYFECQGETLEEVDGSFIVTESQFGVCDGKDPEELGYNLNIIQLGVDCPTGASGRSYVVDDLHAECGLYNQALNFNGAYSCISGLACGANQCFVPFDNQLIILADPHRFQKCVTTNNGLTVPEIAAPELPARPAGTYTAQFKAVWFFDLPDNPCRVIGDDTIECRDPGLAGDVAYECESESEIPETMVEYVSGTTSCDSASTIVVERALRLGVDCGGGVNEAYVYGDVFLECGAGNSFEVGGGSNFTCFGSVSVPASDSSRYAIPEVEIATDFRWGQLAHNNCFRYQPSTRNRQLTTLENRDVSKNDLEKLIQRHASRRTKRDAQIPVKDVPQALRGTFVNSVEG</sequence>
<organism evidence="2 3">
    <name type="scientific">Seminavis robusta</name>
    <dbReference type="NCBI Taxonomy" id="568900"/>
    <lineage>
        <taxon>Eukaryota</taxon>
        <taxon>Sar</taxon>
        <taxon>Stramenopiles</taxon>
        <taxon>Ochrophyta</taxon>
        <taxon>Bacillariophyta</taxon>
        <taxon>Bacillariophyceae</taxon>
        <taxon>Bacillariophycidae</taxon>
        <taxon>Naviculales</taxon>
        <taxon>Naviculaceae</taxon>
        <taxon>Seminavis</taxon>
    </lineage>
</organism>
<feature type="chain" id="PRO_5040482191" evidence="1">
    <location>
        <begin position="29"/>
        <end position="1111"/>
    </location>
</feature>
<protein>
    <submittedName>
        <fullName evidence="2">Uncharacterized protein</fullName>
    </submittedName>
</protein>
<dbReference type="Proteomes" id="UP001153069">
    <property type="component" value="Unassembled WGS sequence"/>
</dbReference>
<evidence type="ECO:0000313" key="2">
    <source>
        <dbReference type="EMBL" id="CAB9527762.1"/>
    </source>
</evidence>
<dbReference type="EMBL" id="CAICTM010002062">
    <property type="protein sequence ID" value="CAB9527762.1"/>
    <property type="molecule type" value="Genomic_DNA"/>
</dbReference>